<name>A0ABQ2GJA7_9DEIO</name>
<organism evidence="1 2">
    <name type="scientific">Deinococcus aerophilus</name>
    <dbReference type="NCBI Taxonomy" id="522488"/>
    <lineage>
        <taxon>Bacteria</taxon>
        <taxon>Thermotogati</taxon>
        <taxon>Deinococcota</taxon>
        <taxon>Deinococci</taxon>
        <taxon>Deinococcales</taxon>
        <taxon>Deinococcaceae</taxon>
        <taxon>Deinococcus</taxon>
    </lineage>
</organism>
<protein>
    <submittedName>
        <fullName evidence="1">Uncharacterized protein</fullName>
    </submittedName>
</protein>
<comment type="caution">
    <text evidence="1">The sequence shown here is derived from an EMBL/GenBank/DDBJ whole genome shotgun (WGS) entry which is preliminary data.</text>
</comment>
<dbReference type="Proteomes" id="UP000661918">
    <property type="component" value="Unassembled WGS sequence"/>
</dbReference>
<dbReference type="EMBL" id="BMOM01000002">
    <property type="protein sequence ID" value="GGL99144.1"/>
    <property type="molecule type" value="Genomic_DNA"/>
</dbReference>
<evidence type="ECO:0000313" key="1">
    <source>
        <dbReference type="EMBL" id="GGL99144.1"/>
    </source>
</evidence>
<sequence>MDMLLARAPSLSLELDTVWVHVERTPPVHLKDLRREGETAPSS</sequence>
<evidence type="ECO:0000313" key="2">
    <source>
        <dbReference type="Proteomes" id="UP000661918"/>
    </source>
</evidence>
<keyword evidence="2" id="KW-1185">Reference proteome</keyword>
<accession>A0ABQ2GJA7</accession>
<gene>
    <name evidence="1" type="ORF">GCM10010841_04630</name>
</gene>
<proteinExistence type="predicted"/>
<reference evidence="2" key="1">
    <citation type="journal article" date="2019" name="Int. J. Syst. Evol. Microbiol.">
        <title>The Global Catalogue of Microorganisms (GCM) 10K type strain sequencing project: providing services to taxonomists for standard genome sequencing and annotation.</title>
        <authorList>
            <consortium name="The Broad Institute Genomics Platform"/>
            <consortium name="The Broad Institute Genome Sequencing Center for Infectious Disease"/>
            <person name="Wu L."/>
            <person name="Ma J."/>
        </authorList>
    </citation>
    <scope>NUCLEOTIDE SEQUENCE [LARGE SCALE GENOMIC DNA]</scope>
    <source>
        <strain evidence="2">JCM 15443</strain>
    </source>
</reference>